<organism evidence="1 2">
    <name type="scientific">Streptomyces avermitilis</name>
    <dbReference type="NCBI Taxonomy" id="33903"/>
    <lineage>
        <taxon>Bacteria</taxon>
        <taxon>Bacillati</taxon>
        <taxon>Actinomycetota</taxon>
        <taxon>Actinomycetes</taxon>
        <taxon>Kitasatosporales</taxon>
        <taxon>Streptomycetaceae</taxon>
        <taxon>Streptomyces</taxon>
    </lineage>
</organism>
<dbReference type="AlphaFoldDB" id="A0A4D4LNV3"/>
<comment type="caution">
    <text evidence="1">The sequence shown here is derived from an EMBL/GenBank/DDBJ whole genome shotgun (WGS) entry which is preliminary data.</text>
</comment>
<dbReference type="Proteomes" id="UP000302139">
    <property type="component" value="Unassembled WGS sequence"/>
</dbReference>
<evidence type="ECO:0000313" key="2">
    <source>
        <dbReference type="Proteomes" id="UP000302139"/>
    </source>
</evidence>
<evidence type="ECO:0008006" key="3">
    <source>
        <dbReference type="Google" id="ProtNLM"/>
    </source>
</evidence>
<name>A0A4D4LNV3_STRAX</name>
<dbReference type="EMBL" id="BJHX01000001">
    <property type="protein sequence ID" value="GDY61040.1"/>
    <property type="molecule type" value="Genomic_DNA"/>
</dbReference>
<proteinExistence type="predicted"/>
<gene>
    <name evidence="1" type="ORF">SAV14893_004330</name>
</gene>
<dbReference type="PANTHER" id="PTHR10668:SF105">
    <property type="entry name" value="DEHYDROGENASE-RELATED"/>
    <property type="match status" value="1"/>
</dbReference>
<dbReference type="PANTHER" id="PTHR10668">
    <property type="entry name" value="PHYTOENE DEHYDROGENASE"/>
    <property type="match status" value="1"/>
</dbReference>
<accession>A0A4D4LNV3</accession>
<protein>
    <recommendedName>
        <fullName evidence="3">Dehydrogenase</fullName>
    </recommendedName>
</protein>
<evidence type="ECO:0000313" key="1">
    <source>
        <dbReference type="EMBL" id="GDY61040.1"/>
    </source>
</evidence>
<sequence>MPERPFVLVGQQYLADPSRSRGDVHPIWAYAHVPHGYPGDATEAVLRQIERFAPGFRDRIVGIAARSTAELARSNTNFVGGDIVGGANTARQVALRPRVALDPYSTGIPGVYLCSAATPPGAGVHGMCGANAARSALRYLDR</sequence>
<reference evidence="1 2" key="1">
    <citation type="submission" date="2019-04" db="EMBL/GenBank/DDBJ databases">
        <title>Draft genome sequences of Streptomyces avermitilis NBRC 14893.</title>
        <authorList>
            <person name="Komaki H."/>
            <person name="Tamura T."/>
            <person name="Hosoyama A."/>
        </authorList>
    </citation>
    <scope>NUCLEOTIDE SEQUENCE [LARGE SCALE GENOMIC DNA]</scope>
    <source>
        <strain evidence="1 2">NBRC 14893</strain>
    </source>
</reference>